<dbReference type="Pfam" id="PF09388">
    <property type="entry name" value="SpoOE-like"/>
    <property type="match status" value="1"/>
</dbReference>
<evidence type="ECO:0000313" key="2">
    <source>
        <dbReference type="Proteomes" id="UP000190105"/>
    </source>
</evidence>
<accession>A0A1T4XDG1</accession>
<proteinExistence type="predicted"/>
<gene>
    <name evidence="1" type="ORF">SAMN05443428_10814</name>
</gene>
<sequence length="53" mass="6257">MEINNSIEVMREKLNKLVGEGLKADKRTFEISQQLDVLIRDYYLKSIEIDKND</sequence>
<reference evidence="2" key="1">
    <citation type="submission" date="2017-02" db="EMBL/GenBank/DDBJ databases">
        <authorList>
            <person name="Varghese N."/>
            <person name="Submissions S."/>
        </authorList>
    </citation>
    <scope>NUCLEOTIDE SEQUENCE [LARGE SCALE GENOMIC DNA]</scope>
    <source>
        <strain evidence="2">USBA 833</strain>
    </source>
</reference>
<dbReference type="Gene3D" id="4.10.280.10">
    <property type="entry name" value="Helix-loop-helix DNA-binding domain"/>
    <property type="match status" value="1"/>
</dbReference>
<dbReference type="EMBL" id="FUYH01000008">
    <property type="protein sequence ID" value="SKA87526.1"/>
    <property type="molecule type" value="Genomic_DNA"/>
</dbReference>
<dbReference type="Proteomes" id="UP000190105">
    <property type="component" value="Unassembled WGS sequence"/>
</dbReference>
<dbReference type="GO" id="GO:0043937">
    <property type="term" value="P:regulation of sporulation"/>
    <property type="evidence" value="ECO:0007669"/>
    <property type="project" value="InterPro"/>
</dbReference>
<dbReference type="SUPFAM" id="SSF140500">
    <property type="entry name" value="BAS1536-like"/>
    <property type="match status" value="1"/>
</dbReference>
<evidence type="ECO:0000313" key="1">
    <source>
        <dbReference type="EMBL" id="SKA87526.1"/>
    </source>
</evidence>
<dbReference type="InterPro" id="IPR037208">
    <property type="entry name" value="Spo0E-like_sf"/>
</dbReference>
<dbReference type="InterPro" id="IPR018540">
    <property type="entry name" value="Spo0E-like"/>
</dbReference>
<keyword evidence="2" id="KW-1185">Reference proteome</keyword>
<dbReference type="OrthoDB" id="1936371at2"/>
<name>A0A1T4XDG1_9CLOT</name>
<protein>
    <submittedName>
        <fullName evidence="1">Spo0E like sporulation regulatory protein</fullName>
    </submittedName>
</protein>
<organism evidence="1 2">
    <name type="scientific">Caloramator quimbayensis</name>
    <dbReference type="NCBI Taxonomy" id="1147123"/>
    <lineage>
        <taxon>Bacteria</taxon>
        <taxon>Bacillati</taxon>
        <taxon>Bacillota</taxon>
        <taxon>Clostridia</taxon>
        <taxon>Eubacteriales</taxon>
        <taxon>Clostridiaceae</taxon>
        <taxon>Caloramator</taxon>
    </lineage>
</organism>
<dbReference type="AlphaFoldDB" id="A0A1T4XDG1"/>
<dbReference type="GO" id="GO:0046983">
    <property type="term" value="F:protein dimerization activity"/>
    <property type="evidence" value="ECO:0007669"/>
    <property type="project" value="InterPro"/>
</dbReference>
<dbReference type="InterPro" id="IPR036638">
    <property type="entry name" value="HLH_DNA-bd_sf"/>
</dbReference>